<evidence type="ECO:0000313" key="2">
    <source>
        <dbReference type="EMBL" id="KAF2273129.1"/>
    </source>
</evidence>
<proteinExistence type="predicted"/>
<dbReference type="OrthoDB" id="3674086at2759"/>
<dbReference type="Proteomes" id="UP000800097">
    <property type="component" value="Unassembled WGS sequence"/>
</dbReference>
<keyword evidence="3" id="KW-1185">Reference proteome</keyword>
<organism evidence="2 3">
    <name type="scientific">Westerdykella ornata</name>
    <dbReference type="NCBI Taxonomy" id="318751"/>
    <lineage>
        <taxon>Eukaryota</taxon>
        <taxon>Fungi</taxon>
        <taxon>Dikarya</taxon>
        <taxon>Ascomycota</taxon>
        <taxon>Pezizomycotina</taxon>
        <taxon>Dothideomycetes</taxon>
        <taxon>Pleosporomycetidae</taxon>
        <taxon>Pleosporales</taxon>
        <taxon>Sporormiaceae</taxon>
        <taxon>Westerdykella</taxon>
    </lineage>
</organism>
<feature type="region of interest" description="Disordered" evidence="1">
    <location>
        <begin position="163"/>
        <end position="187"/>
    </location>
</feature>
<reference evidence="2" key="1">
    <citation type="journal article" date="2020" name="Stud. Mycol.">
        <title>101 Dothideomycetes genomes: a test case for predicting lifestyles and emergence of pathogens.</title>
        <authorList>
            <person name="Haridas S."/>
            <person name="Albert R."/>
            <person name="Binder M."/>
            <person name="Bloem J."/>
            <person name="Labutti K."/>
            <person name="Salamov A."/>
            <person name="Andreopoulos B."/>
            <person name="Baker S."/>
            <person name="Barry K."/>
            <person name="Bills G."/>
            <person name="Bluhm B."/>
            <person name="Cannon C."/>
            <person name="Castanera R."/>
            <person name="Culley D."/>
            <person name="Daum C."/>
            <person name="Ezra D."/>
            <person name="Gonzalez J."/>
            <person name="Henrissat B."/>
            <person name="Kuo A."/>
            <person name="Liang C."/>
            <person name="Lipzen A."/>
            <person name="Lutzoni F."/>
            <person name="Magnuson J."/>
            <person name="Mondo S."/>
            <person name="Nolan M."/>
            <person name="Ohm R."/>
            <person name="Pangilinan J."/>
            <person name="Park H.-J."/>
            <person name="Ramirez L."/>
            <person name="Alfaro M."/>
            <person name="Sun H."/>
            <person name="Tritt A."/>
            <person name="Yoshinaga Y."/>
            <person name="Zwiers L.-H."/>
            <person name="Turgeon B."/>
            <person name="Goodwin S."/>
            <person name="Spatafora J."/>
            <person name="Crous P."/>
            <person name="Grigoriev I."/>
        </authorList>
    </citation>
    <scope>NUCLEOTIDE SEQUENCE</scope>
    <source>
        <strain evidence="2">CBS 379.55</strain>
    </source>
</reference>
<dbReference type="RefSeq" id="XP_033650668.1">
    <property type="nucleotide sequence ID" value="XM_033802078.1"/>
</dbReference>
<dbReference type="EMBL" id="ML986513">
    <property type="protein sequence ID" value="KAF2273129.1"/>
    <property type="molecule type" value="Genomic_DNA"/>
</dbReference>
<dbReference type="GeneID" id="54555253"/>
<feature type="region of interest" description="Disordered" evidence="1">
    <location>
        <begin position="251"/>
        <end position="285"/>
    </location>
</feature>
<protein>
    <submittedName>
        <fullName evidence="2">Uncharacterized protein</fullName>
    </submittedName>
</protein>
<dbReference type="AlphaFoldDB" id="A0A6A6JD63"/>
<name>A0A6A6JD63_WESOR</name>
<accession>A0A6A6JD63</accession>
<sequence length="528" mass="59368">MPHQIRMSTPELEHFQAIRDLRILKKEVKPQNEYQANILNQTLHFFGWAGDQRLGSWEISAANAIHELATIGRDVMRKIQSEDWVTGRSENVPDLMEDHGPLTDLEEPANGFDGVEQDESVSWESIKSIIPSFVKQISFSVDESAMQPGDLEDLRQRFPGVTVCPPKRIPTPPPETAADTPKASGTIEKPRGIRTAVFIVDPNELHRSTEIAANVKTRFPWASIRRGTASTAKPSLLDRMSRDEFRIKVAASPSTSTAEPGPANSVTLHHSSSDSIPSTIQRDPVEDTIDRVQKETGAAFTHPHALESMYSAWLSSRKMTNYCPRKGVQLEHYNQVLVDLAIIANHTHDADLEYSVLWNWQKTNYTRKGDVPSPSAAVKAFQHLPHTSDLCGWITVFYSYLWTTRKSRSYELLREECQDCDPESIGAFLFEIAATRCPQTQGGNVPVLEAWCDFHHHKQPRDEAKCKAARDKAIKVSLAREKQDLEAIQLQRSTDMVVDHGGVITWPKKRKHVTPPPRDIPAKSGRIS</sequence>
<feature type="compositionally biased region" description="Polar residues" evidence="1">
    <location>
        <begin position="252"/>
        <end position="281"/>
    </location>
</feature>
<feature type="region of interest" description="Disordered" evidence="1">
    <location>
        <begin position="508"/>
        <end position="528"/>
    </location>
</feature>
<gene>
    <name evidence="2" type="ORF">EI97DRAFT_482764</name>
</gene>
<evidence type="ECO:0000313" key="3">
    <source>
        <dbReference type="Proteomes" id="UP000800097"/>
    </source>
</evidence>
<evidence type="ECO:0000256" key="1">
    <source>
        <dbReference type="SAM" id="MobiDB-lite"/>
    </source>
</evidence>